<evidence type="ECO:0000313" key="1">
    <source>
        <dbReference type="EMBL" id="KAI3757261.1"/>
    </source>
</evidence>
<evidence type="ECO:0000313" key="2">
    <source>
        <dbReference type="Proteomes" id="UP001055879"/>
    </source>
</evidence>
<reference evidence="2" key="1">
    <citation type="journal article" date="2022" name="Mol. Ecol. Resour.">
        <title>The genomes of chicory, endive, great burdock and yacon provide insights into Asteraceae palaeo-polyploidization history and plant inulin production.</title>
        <authorList>
            <person name="Fan W."/>
            <person name="Wang S."/>
            <person name="Wang H."/>
            <person name="Wang A."/>
            <person name="Jiang F."/>
            <person name="Liu H."/>
            <person name="Zhao H."/>
            <person name="Xu D."/>
            <person name="Zhang Y."/>
        </authorList>
    </citation>
    <scope>NUCLEOTIDE SEQUENCE [LARGE SCALE GENOMIC DNA]</scope>
    <source>
        <strain evidence="2">cv. Niubang</strain>
    </source>
</reference>
<sequence>MVIRIPFLDQTHFLIHLKHACCIFAVGMNAVFCYSNRFKDFFIESFSLNIHQSQSHDSVRDSIFVDGGILSAGVQGTSTVVSIAFRREVDVGKCGYKSCQFVVGDTGCNHIETTLEEFGLLGGCYQASDD</sequence>
<keyword evidence="2" id="KW-1185">Reference proteome</keyword>
<reference evidence="1 2" key="2">
    <citation type="journal article" date="2022" name="Mol. Ecol. Resour.">
        <title>The genomes of chicory, endive, great burdock and yacon provide insights into Asteraceae paleo-polyploidization history and plant inulin production.</title>
        <authorList>
            <person name="Fan W."/>
            <person name="Wang S."/>
            <person name="Wang H."/>
            <person name="Wang A."/>
            <person name="Jiang F."/>
            <person name="Liu H."/>
            <person name="Zhao H."/>
            <person name="Xu D."/>
            <person name="Zhang Y."/>
        </authorList>
    </citation>
    <scope>NUCLEOTIDE SEQUENCE [LARGE SCALE GENOMIC DNA]</scope>
    <source>
        <strain evidence="2">cv. Niubang</strain>
    </source>
</reference>
<name>A0ACB9EEQ4_ARCLA</name>
<accession>A0ACB9EEQ4</accession>
<gene>
    <name evidence="1" type="ORF">L6452_04795</name>
</gene>
<organism evidence="1 2">
    <name type="scientific">Arctium lappa</name>
    <name type="common">Greater burdock</name>
    <name type="synonym">Lappa major</name>
    <dbReference type="NCBI Taxonomy" id="4217"/>
    <lineage>
        <taxon>Eukaryota</taxon>
        <taxon>Viridiplantae</taxon>
        <taxon>Streptophyta</taxon>
        <taxon>Embryophyta</taxon>
        <taxon>Tracheophyta</taxon>
        <taxon>Spermatophyta</taxon>
        <taxon>Magnoliopsida</taxon>
        <taxon>eudicotyledons</taxon>
        <taxon>Gunneridae</taxon>
        <taxon>Pentapetalae</taxon>
        <taxon>asterids</taxon>
        <taxon>campanulids</taxon>
        <taxon>Asterales</taxon>
        <taxon>Asteraceae</taxon>
        <taxon>Carduoideae</taxon>
        <taxon>Cardueae</taxon>
        <taxon>Arctiinae</taxon>
        <taxon>Arctium</taxon>
    </lineage>
</organism>
<dbReference type="EMBL" id="CM042048">
    <property type="protein sequence ID" value="KAI3757261.1"/>
    <property type="molecule type" value="Genomic_DNA"/>
</dbReference>
<proteinExistence type="predicted"/>
<dbReference type="Proteomes" id="UP001055879">
    <property type="component" value="Linkage Group LG02"/>
</dbReference>
<protein>
    <submittedName>
        <fullName evidence="1">Uncharacterized protein</fullName>
    </submittedName>
</protein>
<comment type="caution">
    <text evidence="1">The sequence shown here is derived from an EMBL/GenBank/DDBJ whole genome shotgun (WGS) entry which is preliminary data.</text>
</comment>